<keyword evidence="2" id="KW-0547">Nucleotide-binding</keyword>
<proteinExistence type="predicted"/>
<dbReference type="EMBL" id="AP010904">
    <property type="protein sequence ID" value="BAH77572.1"/>
    <property type="molecule type" value="Genomic_DNA"/>
</dbReference>
<dbReference type="AlphaFoldDB" id="C4XP71"/>
<evidence type="ECO:0000259" key="4">
    <source>
        <dbReference type="SMART" id="SM00382"/>
    </source>
</evidence>
<evidence type="ECO:0000256" key="1">
    <source>
        <dbReference type="ARBA" id="ARBA00022737"/>
    </source>
</evidence>
<dbReference type="CDD" id="cd00009">
    <property type="entry name" value="AAA"/>
    <property type="match status" value="1"/>
</dbReference>
<name>C4XP71_SOLM1</name>
<dbReference type="Pfam" id="PF00004">
    <property type="entry name" value="AAA"/>
    <property type="match status" value="1"/>
</dbReference>
<reference evidence="5 6" key="1">
    <citation type="journal article" date="2009" name="Genome Res.">
        <title>Whole genome sequence of Desulfovibrio magneticus strain RS-1 revealed common gene clusters in magnetotactic bacteria.</title>
        <authorList>
            <person name="Nakazawa H."/>
            <person name="Arakaki A."/>
            <person name="Narita-Yamada S."/>
            <person name="Yashiro I."/>
            <person name="Jinno K."/>
            <person name="Aoki N."/>
            <person name="Tsuruyama A."/>
            <person name="Okamura Y."/>
            <person name="Tanikawa S."/>
            <person name="Fujita N."/>
            <person name="Takeyama H."/>
            <person name="Matsunaga T."/>
        </authorList>
    </citation>
    <scope>NUCLEOTIDE SEQUENCE [LARGE SCALE GENOMIC DNA]</scope>
    <source>
        <strain evidence="6">ATCC 700980 / DSM 13731 / RS-1</strain>
    </source>
</reference>
<dbReference type="PANTHER" id="PTHR11638:SF18">
    <property type="entry name" value="HEAT SHOCK PROTEIN 104"/>
    <property type="match status" value="1"/>
</dbReference>
<evidence type="ECO:0000313" key="6">
    <source>
        <dbReference type="Proteomes" id="UP000009071"/>
    </source>
</evidence>
<organism evidence="5 6">
    <name type="scientific">Solidesulfovibrio magneticus (strain ATCC 700980 / DSM 13731 / RS-1)</name>
    <name type="common">Desulfovibrio magneticus</name>
    <dbReference type="NCBI Taxonomy" id="573370"/>
    <lineage>
        <taxon>Bacteria</taxon>
        <taxon>Pseudomonadati</taxon>
        <taxon>Thermodesulfobacteriota</taxon>
        <taxon>Desulfovibrionia</taxon>
        <taxon>Desulfovibrionales</taxon>
        <taxon>Desulfovibrionaceae</taxon>
        <taxon>Solidesulfovibrio</taxon>
    </lineage>
</organism>
<dbReference type="Proteomes" id="UP000009071">
    <property type="component" value="Chromosome"/>
</dbReference>
<dbReference type="HOGENOM" id="CLU_490703_0_0_7"/>
<dbReference type="GO" id="GO:0005524">
    <property type="term" value="F:ATP binding"/>
    <property type="evidence" value="ECO:0007669"/>
    <property type="project" value="UniProtKB-KW"/>
</dbReference>
<dbReference type="STRING" id="573370.DMR_40810"/>
<dbReference type="SMART" id="SM00382">
    <property type="entry name" value="AAA"/>
    <property type="match status" value="1"/>
</dbReference>
<dbReference type="SUPFAM" id="SSF52540">
    <property type="entry name" value="P-loop containing nucleoside triphosphate hydrolases"/>
    <property type="match status" value="1"/>
</dbReference>
<dbReference type="GO" id="GO:0005737">
    <property type="term" value="C:cytoplasm"/>
    <property type="evidence" value="ECO:0007669"/>
    <property type="project" value="TreeGrafter"/>
</dbReference>
<dbReference type="InterPro" id="IPR041546">
    <property type="entry name" value="ClpA/ClpB_AAA_lid"/>
</dbReference>
<keyword evidence="1" id="KW-0677">Repeat</keyword>
<dbReference type="GO" id="GO:0034605">
    <property type="term" value="P:cellular response to heat"/>
    <property type="evidence" value="ECO:0007669"/>
    <property type="project" value="TreeGrafter"/>
</dbReference>
<dbReference type="Gene3D" id="3.40.50.300">
    <property type="entry name" value="P-loop containing nucleotide triphosphate hydrolases"/>
    <property type="match status" value="2"/>
</dbReference>
<accession>C4XP71</accession>
<evidence type="ECO:0000313" key="5">
    <source>
        <dbReference type="EMBL" id="BAH77572.1"/>
    </source>
</evidence>
<dbReference type="Pfam" id="PF17871">
    <property type="entry name" value="AAA_lid_9"/>
    <property type="match status" value="1"/>
</dbReference>
<feature type="domain" description="AAA+ ATPase" evidence="4">
    <location>
        <begin position="326"/>
        <end position="470"/>
    </location>
</feature>
<dbReference type="KEGG" id="dma:DMR_40810"/>
<dbReference type="PANTHER" id="PTHR11638">
    <property type="entry name" value="ATP-DEPENDENT CLP PROTEASE"/>
    <property type="match status" value="1"/>
</dbReference>
<dbReference type="eggNOG" id="COG0542">
    <property type="taxonomic scope" value="Bacteria"/>
</dbReference>
<sequence length="555" mass="60721">MCGANQFHTVAGCNTQPANIPRLSPETAMRQFTLDIIDEATSQRERLLLTAREVDRLRREDDDTPLSLLLARHIEALARQRGFSLEGERAKIRDAARMLLVEEEAVIRLHASPPAEAAPAKTAPVEAAQVQPPPFDNPLPPLLLCRYDDPIQTRDRLCDILAQANRVPVFWSRTRGLQLLDASRRAALDDDVPGDALRDPAALLEFILARPNPRIAYVLEDFHHYIGGSEMLGPEYGRLRALLRDLGAVLAHREETVCLLTPAGFELPEELQAYFTPAFAAGPAEAALLGRYGTLLTEQPALGRLKPVIGAEDSIQRVLQVLGRMEANNPLLVGHPGVGKTAVVEGLAQRIASGAAPTLVRGRRLYALSLASIVSGTRYRGDLEARMESLLREVLRERDNIIVFIDEIHVLLQAGGAEGSMGIAEMLKPVLARGQFPCIGATTVEGERLLAADPALSRRFQKVLIQEPDRDQCLDILRGLAPCFERHHAVAIADDALRAAVDLSIKHLHDSRLPGKAVALLDGAASLCALRGKSTVQLMDVFAEMEKVRRHQGSL</sequence>
<dbReference type="InterPro" id="IPR050130">
    <property type="entry name" value="ClpA_ClpB"/>
</dbReference>
<gene>
    <name evidence="5" type="ordered locus">DMR_40810</name>
</gene>
<keyword evidence="3" id="KW-0067">ATP-binding</keyword>
<evidence type="ECO:0000256" key="2">
    <source>
        <dbReference type="ARBA" id="ARBA00022741"/>
    </source>
</evidence>
<protein>
    <submittedName>
        <fullName evidence="5">AAA ATPase domain protein</fullName>
    </submittedName>
</protein>
<dbReference type="InterPro" id="IPR003959">
    <property type="entry name" value="ATPase_AAA_core"/>
</dbReference>
<evidence type="ECO:0000256" key="3">
    <source>
        <dbReference type="ARBA" id="ARBA00022840"/>
    </source>
</evidence>
<dbReference type="InterPro" id="IPR003593">
    <property type="entry name" value="AAA+_ATPase"/>
</dbReference>
<keyword evidence="6" id="KW-1185">Reference proteome</keyword>
<dbReference type="InterPro" id="IPR027417">
    <property type="entry name" value="P-loop_NTPase"/>
</dbReference>
<dbReference type="GO" id="GO:0016887">
    <property type="term" value="F:ATP hydrolysis activity"/>
    <property type="evidence" value="ECO:0007669"/>
    <property type="project" value="InterPro"/>
</dbReference>